<comment type="caution">
    <text evidence="1">The sequence shown here is derived from an EMBL/GenBank/DDBJ whole genome shotgun (WGS) entry which is preliminary data.</text>
</comment>
<evidence type="ECO:0008006" key="3">
    <source>
        <dbReference type="Google" id="ProtNLM"/>
    </source>
</evidence>
<name>A0A317CFE9_9GAMM</name>
<reference evidence="1 2" key="1">
    <citation type="submission" date="2018-05" db="EMBL/GenBank/DDBJ databases">
        <title>Leucothrix arctica sp. nov., isolated from Arctic seawater.</title>
        <authorList>
            <person name="Choi A."/>
            <person name="Baek K."/>
        </authorList>
    </citation>
    <scope>NUCLEOTIDE SEQUENCE [LARGE SCALE GENOMIC DNA]</scope>
    <source>
        <strain evidence="1 2">IMCC9719</strain>
    </source>
</reference>
<dbReference type="OrthoDB" id="5622506at2"/>
<dbReference type="PROSITE" id="PS51257">
    <property type="entry name" value="PROKAR_LIPOPROTEIN"/>
    <property type="match status" value="1"/>
</dbReference>
<accession>A0A317CFE9</accession>
<evidence type="ECO:0000313" key="1">
    <source>
        <dbReference type="EMBL" id="PWQ97308.1"/>
    </source>
</evidence>
<dbReference type="Proteomes" id="UP000245506">
    <property type="component" value="Unassembled WGS sequence"/>
</dbReference>
<gene>
    <name evidence="1" type="ORF">DKT75_07145</name>
</gene>
<organism evidence="1 2">
    <name type="scientific">Leucothrix arctica</name>
    <dbReference type="NCBI Taxonomy" id="1481894"/>
    <lineage>
        <taxon>Bacteria</taxon>
        <taxon>Pseudomonadati</taxon>
        <taxon>Pseudomonadota</taxon>
        <taxon>Gammaproteobacteria</taxon>
        <taxon>Thiotrichales</taxon>
        <taxon>Thiotrichaceae</taxon>
        <taxon>Leucothrix</taxon>
    </lineage>
</organism>
<dbReference type="AlphaFoldDB" id="A0A317CFE9"/>
<protein>
    <recommendedName>
        <fullName evidence="3">Lipoprotein</fullName>
    </recommendedName>
</protein>
<proteinExistence type="predicted"/>
<keyword evidence="2" id="KW-1185">Reference proteome</keyword>
<evidence type="ECO:0000313" key="2">
    <source>
        <dbReference type="Proteomes" id="UP000245506"/>
    </source>
</evidence>
<dbReference type="EMBL" id="QGKL01000021">
    <property type="protein sequence ID" value="PWQ97308.1"/>
    <property type="molecule type" value="Genomic_DNA"/>
</dbReference>
<dbReference type="RefSeq" id="WP_109822736.1">
    <property type="nucleotide sequence ID" value="NZ_QGKL01000021.1"/>
</dbReference>
<sequence>MSVIKYTAISLSLLLLAGCSDDKEPRTVVAPIIKEAERLAPVSLQIPGVGGEAVKTEMMPAPNTTADNVETIERNIPAEEAGTVVPTIDAPLPLLLSDVVQQRFASFQSGPSGIPMIEAVFYPLGWSADGKFAYAVEPPDEAAGIYMLNIYIQDLVTDKILWKQEYKSNPGSTTDAKSFAAYWAAGNKIIKQQFVKYSIVESEQANLMGGPIGYGDDRLTYQVQKKLKGQPDFGNTAMVTEYQVTVKSATRGSKVVHKETYKNPISVLDVDVIGYLAGSDSERVALLVAGVRRGWEGPPHVTWFKVIGTNLRRGFK</sequence>